<sequence length="553" mass="62231">MLGIPVQHASNLIVRFHVTNQGQLVSYNTAYRFFEDAANSKETIRSQPFEVYPSSWTNSMQDKLFLQPFYMLHHACWYYAKDKNITAELFESHNCAPAEGATVAEAGKERIVDGDAKDDVSLPVKSAQSTSKAIEVDDRSCISDDERDIPQTTTQDMLRFFLGNDAENEPIIRSMCLTRVFKLLSCAINCTVRRAAGVLEKFHRQFSGRRVSRHTADIFVATTAAGAAASSQVPSRINAQMKQLSFTPWTDELPQHYLIVYQACMAFLCKQEMKESVANGETFYNRRNQTIQTALVCADRGLAGMDETDLCKSTSWGDLDAFFGFIAGSGRCLNHGALHLQSVIAGVNILNVVISAIAVAVGTDYLRAQSLERRFHRQHSGQLVTFDDAHDYVSKAAAAWKNDVLLLKEREVGRPWDVEYPQRLLMLFSACRRYTNSNKKRKEPRAADTKASNPQTPNHSPTIGTASHSSPKTKTYTKPNQDFHNKSIDIDSLLKEHDIWDLKDWELVQLHEKANEGFGEQRLVSEAWKLKRQRKKGNAKEDWGGEWGLGPPL</sequence>
<evidence type="ECO:0000313" key="3">
    <source>
        <dbReference type="Proteomes" id="UP000800235"/>
    </source>
</evidence>
<proteinExistence type="predicted"/>
<feature type="compositionally biased region" description="Polar residues" evidence="1">
    <location>
        <begin position="450"/>
        <end position="480"/>
    </location>
</feature>
<comment type="caution">
    <text evidence="2">The sequence shown here is derived from an EMBL/GenBank/DDBJ whole genome shotgun (WGS) entry which is preliminary data.</text>
</comment>
<evidence type="ECO:0000256" key="1">
    <source>
        <dbReference type="SAM" id="MobiDB-lite"/>
    </source>
</evidence>
<dbReference type="Proteomes" id="UP000800235">
    <property type="component" value="Unassembled WGS sequence"/>
</dbReference>
<feature type="region of interest" description="Disordered" evidence="1">
    <location>
        <begin position="532"/>
        <end position="553"/>
    </location>
</feature>
<gene>
    <name evidence="2" type="ORF">EJ08DRAFT_46734</name>
</gene>
<feature type="region of interest" description="Disordered" evidence="1">
    <location>
        <begin position="436"/>
        <end position="482"/>
    </location>
</feature>
<reference evidence="2" key="1">
    <citation type="journal article" date="2020" name="Stud. Mycol.">
        <title>101 Dothideomycetes genomes: a test case for predicting lifestyles and emergence of pathogens.</title>
        <authorList>
            <person name="Haridas S."/>
            <person name="Albert R."/>
            <person name="Binder M."/>
            <person name="Bloem J."/>
            <person name="Labutti K."/>
            <person name="Salamov A."/>
            <person name="Andreopoulos B."/>
            <person name="Baker S."/>
            <person name="Barry K."/>
            <person name="Bills G."/>
            <person name="Bluhm B."/>
            <person name="Cannon C."/>
            <person name="Castanera R."/>
            <person name="Culley D."/>
            <person name="Daum C."/>
            <person name="Ezra D."/>
            <person name="Gonzalez J."/>
            <person name="Henrissat B."/>
            <person name="Kuo A."/>
            <person name="Liang C."/>
            <person name="Lipzen A."/>
            <person name="Lutzoni F."/>
            <person name="Magnuson J."/>
            <person name="Mondo S."/>
            <person name="Nolan M."/>
            <person name="Ohm R."/>
            <person name="Pangilinan J."/>
            <person name="Park H.-J."/>
            <person name="Ramirez L."/>
            <person name="Alfaro M."/>
            <person name="Sun H."/>
            <person name="Tritt A."/>
            <person name="Yoshinaga Y."/>
            <person name="Zwiers L.-H."/>
            <person name="Turgeon B."/>
            <person name="Goodwin S."/>
            <person name="Spatafora J."/>
            <person name="Crous P."/>
            <person name="Grigoriev I."/>
        </authorList>
    </citation>
    <scope>NUCLEOTIDE SEQUENCE</scope>
    <source>
        <strain evidence="2">CBS 130266</strain>
    </source>
</reference>
<dbReference type="AlphaFoldDB" id="A0A9P4TS55"/>
<accession>A0A9P4TS55</accession>
<name>A0A9P4TS55_9PEZI</name>
<protein>
    <submittedName>
        <fullName evidence="2">Uncharacterized protein</fullName>
    </submittedName>
</protein>
<organism evidence="2 3">
    <name type="scientific">Tothia fuscella</name>
    <dbReference type="NCBI Taxonomy" id="1048955"/>
    <lineage>
        <taxon>Eukaryota</taxon>
        <taxon>Fungi</taxon>
        <taxon>Dikarya</taxon>
        <taxon>Ascomycota</taxon>
        <taxon>Pezizomycotina</taxon>
        <taxon>Dothideomycetes</taxon>
        <taxon>Pleosporomycetidae</taxon>
        <taxon>Venturiales</taxon>
        <taxon>Cylindrosympodiaceae</taxon>
        <taxon>Tothia</taxon>
    </lineage>
</organism>
<evidence type="ECO:0000313" key="2">
    <source>
        <dbReference type="EMBL" id="KAF2418953.1"/>
    </source>
</evidence>
<dbReference type="EMBL" id="MU007122">
    <property type="protein sequence ID" value="KAF2418953.1"/>
    <property type="molecule type" value="Genomic_DNA"/>
</dbReference>
<keyword evidence="3" id="KW-1185">Reference proteome</keyword>